<dbReference type="OrthoDB" id="9984275at2759"/>
<accession>A0A0C2NA91</accession>
<dbReference type="InterPro" id="IPR011990">
    <property type="entry name" value="TPR-like_helical_dom_sf"/>
</dbReference>
<name>A0A0C2NA91_THEKT</name>
<dbReference type="EMBL" id="JWZT01000903">
    <property type="protein sequence ID" value="KII73295.1"/>
    <property type="molecule type" value="Genomic_DNA"/>
</dbReference>
<comment type="caution">
    <text evidence="2">The sequence shown here is derived from an EMBL/GenBank/DDBJ whole genome shotgun (WGS) entry which is preliminary data.</text>
</comment>
<dbReference type="SUPFAM" id="SSF48452">
    <property type="entry name" value="TPR-like"/>
    <property type="match status" value="1"/>
</dbReference>
<dbReference type="Pfam" id="PF14938">
    <property type="entry name" value="SNAP"/>
    <property type="match status" value="1"/>
</dbReference>
<feature type="compositionally biased region" description="Polar residues" evidence="1">
    <location>
        <begin position="273"/>
        <end position="282"/>
    </location>
</feature>
<organism evidence="2 3">
    <name type="scientific">Thelohanellus kitauei</name>
    <name type="common">Myxosporean</name>
    <dbReference type="NCBI Taxonomy" id="669202"/>
    <lineage>
        <taxon>Eukaryota</taxon>
        <taxon>Metazoa</taxon>
        <taxon>Cnidaria</taxon>
        <taxon>Myxozoa</taxon>
        <taxon>Myxosporea</taxon>
        <taxon>Bivalvulida</taxon>
        <taxon>Platysporina</taxon>
        <taxon>Myxobolidae</taxon>
        <taxon>Thelohanellus</taxon>
    </lineage>
</organism>
<dbReference type="Proteomes" id="UP000031668">
    <property type="component" value="Unassembled WGS sequence"/>
</dbReference>
<gene>
    <name evidence="2" type="ORF">RF11_04880</name>
</gene>
<evidence type="ECO:0000256" key="1">
    <source>
        <dbReference type="SAM" id="MobiDB-lite"/>
    </source>
</evidence>
<dbReference type="Gene3D" id="1.25.40.10">
    <property type="entry name" value="Tetratricopeptide repeat domain"/>
    <property type="match status" value="1"/>
</dbReference>
<protein>
    <submittedName>
        <fullName evidence="2">Uncharacterized protein</fullName>
    </submittedName>
</protein>
<keyword evidence="3" id="KW-1185">Reference proteome</keyword>
<feature type="region of interest" description="Disordered" evidence="1">
    <location>
        <begin position="259"/>
        <end position="282"/>
    </location>
</feature>
<proteinExistence type="predicted"/>
<dbReference type="AlphaFoldDB" id="A0A0C2NA91"/>
<evidence type="ECO:0000313" key="3">
    <source>
        <dbReference type="Proteomes" id="UP000031668"/>
    </source>
</evidence>
<evidence type="ECO:0000313" key="2">
    <source>
        <dbReference type="EMBL" id="KII73295.1"/>
    </source>
</evidence>
<sequence length="282" mass="33688">MSRFYSQYHKLENVCPEHLNMVKKCENKKKWKFRNILTLIGRKNNYSKLIKKAEKFYEKEKWEESGEAYFVAGRIAEFDYRDYNSASTCYFNSGYCYRHTFSDAAYDSYRKVIDVNIKMGKIRDAINCCIEIGYIYETKIYDTKKCVEFFEKAEDLRRNHKEISCACSIDKMHLFMEQISELEKGDIQSFMNSHSIFEADNGDYTSCQKCVYFLFTLTKYINEIRKCDQNEIIQWFKENSQKIRDELYQDIAFSKKLRDHPRNEDSIYETAENKSSNDAGYP</sequence>
<reference evidence="2 3" key="1">
    <citation type="journal article" date="2014" name="Genome Biol. Evol.">
        <title>The genome of the myxosporean Thelohanellus kitauei shows adaptations to nutrient acquisition within its fish host.</title>
        <authorList>
            <person name="Yang Y."/>
            <person name="Xiong J."/>
            <person name="Zhou Z."/>
            <person name="Huo F."/>
            <person name="Miao W."/>
            <person name="Ran C."/>
            <person name="Liu Y."/>
            <person name="Zhang J."/>
            <person name="Feng J."/>
            <person name="Wang M."/>
            <person name="Wang M."/>
            <person name="Wang L."/>
            <person name="Yao B."/>
        </authorList>
    </citation>
    <scope>NUCLEOTIDE SEQUENCE [LARGE SCALE GENOMIC DNA]</scope>
    <source>
        <strain evidence="2">Wuqing</strain>
    </source>
</reference>